<proteinExistence type="predicted"/>
<keyword evidence="1" id="KW-0732">Signal</keyword>
<dbReference type="Pfam" id="PF18758">
    <property type="entry name" value="KDZ"/>
    <property type="match status" value="1"/>
</dbReference>
<dbReference type="InParanoid" id="A0A2H3DQZ0"/>
<keyword evidence="3" id="KW-1185">Reference proteome</keyword>
<dbReference type="STRING" id="47427.A0A2H3DQZ0"/>
<gene>
    <name evidence="2" type="ORF">ARMGADRAFT_887287</name>
</gene>
<evidence type="ECO:0000256" key="1">
    <source>
        <dbReference type="SAM" id="SignalP"/>
    </source>
</evidence>
<dbReference type="Proteomes" id="UP000217790">
    <property type="component" value="Unassembled WGS sequence"/>
</dbReference>
<dbReference type="AlphaFoldDB" id="A0A2H3DQZ0"/>
<feature type="signal peptide" evidence="1">
    <location>
        <begin position="1"/>
        <end position="22"/>
    </location>
</feature>
<evidence type="ECO:0000313" key="3">
    <source>
        <dbReference type="Proteomes" id="UP000217790"/>
    </source>
</evidence>
<feature type="non-terminal residue" evidence="2">
    <location>
        <position position="81"/>
    </location>
</feature>
<dbReference type="EMBL" id="KZ293664">
    <property type="protein sequence ID" value="PBK90683.1"/>
    <property type="molecule type" value="Genomic_DNA"/>
</dbReference>
<sequence length="81" mass="9318">KKISICFGFAVTFLANIKNICGLCTMGIVDCMCSRHGIWRKCRFGNLQHSERYCNVDSIVVQELNNIEVEIIISYNIICQW</sequence>
<accession>A0A2H3DQZ0</accession>
<protein>
    <submittedName>
        <fullName evidence="2">Uncharacterized protein</fullName>
    </submittedName>
</protein>
<feature type="non-terminal residue" evidence="2">
    <location>
        <position position="1"/>
    </location>
</feature>
<feature type="chain" id="PRO_5013568019" evidence="1">
    <location>
        <begin position="23"/>
        <end position="81"/>
    </location>
</feature>
<dbReference type="InterPro" id="IPR040521">
    <property type="entry name" value="KDZ"/>
</dbReference>
<dbReference type="OrthoDB" id="3235114at2759"/>
<evidence type="ECO:0000313" key="2">
    <source>
        <dbReference type="EMBL" id="PBK90683.1"/>
    </source>
</evidence>
<organism evidence="2 3">
    <name type="scientific">Armillaria gallica</name>
    <name type="common">Bulbous honey fungus</name>
    <name type="synonym">Armillaria bulbosa</name>
    <dbReference type="NCBI Taxonomy" id="47427"/>
    <lineage>
        <taxon>Eukaryota</taxon>
        <taxon>Fungi</taxon>
        <taxon>Dikarya</taxon>
        <taxon>Basidiomycota</taxon>
        <taxon>Agaricomycotina</taxon>
        <taxon>Agaricomycetes</taxon>
        <taxon>Agaricomycetidae</taxon>
        <taxon>Agaricales</taxon>
        <taxon>Marasmiineae</taxon>
        <taxon>Physalacriaceae</taxon>
        <taxon>Armillaria</taxon>
    </lineage>
</organism>
<reference evidence="3" key="1">
    <citation type="journal article" date="2017" name="Nat. Ecol. Evol.">
        <title>Genome expansion and lineage-specific genetic innovations in the forest pathogenic fungi Armillaria.</title>
        <authorList>
            <person name="Sipos G."/>
            <person name="Prasanna A.N."/>
            <person name="Walter M.C."/>
            <person name="O'Connor E."/>
            <person name="Balint B."/>
            <person name="Krizsan K."/>
            <person name="Kiss B."/>
            <person name="Hess J."/>
            <person name="Varga T."/>
            <person name="Slot J."/>
            <person name="Riley R."/>
            <person name="Boka B."/>
            <person name="Rigling D."/>
            <person name="Barry K."/>
            <person name="Lee J."/>
            <person name="Mihaltcheva S."/>
            <person name="LaButti K."/>
            <person name="Lipzen A."/>
            <person name="Waldron R."/>
            <person name="Moloney N.M."/>
            <person name="Sperisen C."/>
            <person name="Kredics L."/>
            <person name="Vagvoelgyi C."/>
            <person name="Patrignani A."/>
            <person name="Fitzpatrick D."/>
            <person name="Nagy I."/>
            <person name="Doyle S."/>
            <person name="Anderson J.B."/>
            <person name="Grigoriev I.V."/>
            <person name="Gueldener U."/>
            <person name="Muensterkoetter M."/>
            <person name="Nagy L.G."/>
        </authorList>
    </citation>
    <scope>NUCLEOTIDE SEQUENCE [LARGE SCALE GENOMIC DNA]</scope>
    <source>
        <strain evidence="3">Ar21-2</strain>
    </source>
</reference>
<name>A0A2H3DQZ0_ARMGA</name>